<feature type="domain" description="Peptidase C-terminal archaeal/bacterial" evidence="3">
    <location>
        <begin position="1367"/>
        <end position="1433"/>
    </location>
</feature>
<dbReference type="Gene3D" id="3.40.30.160">
    <property type="entry name" value="Collagenase ColT, N-terminal domain"/>
    <property type="match status" value="1"/>
</dbReference>
<dbReference type="GO" id="GO:0006508">
    <property type="term" value="P:proteolysis"/>
    <property type="evidence" value="ECO:0007669"/>
    <property type="project" value="InterPro"/>
</dbReference>
<evidence type="ECO:0000256" key="1">
    <source>
        <dbReference type="PIRSR" id="PIRSR602169-1"/>
    </source>
</evidence>
<feature type="region of interest" description="Disordered" evidence="2">
    <location>
        <begin position="1319"/>
        <end position="1338"/>
    </location>
</feature>
<sequence length="1447" mass="155286">MWAVKGISTGRIVDLKCLFTYMNCMYSDMLTPLHEVNLMRNIIKSRNSISSKKSILASAIFLSLNLGALYAPSVQAAEMCGTKTLERQGEVPANQAHCITDYGHYFYVNVPYENSNVTITTSGGTFNGSDADILLYDGDDWSGNVELSSAVSGTNDESISFVSRAGSRYFKINGNIQETTLEVTVTGGDVPPPMGGYIVFDTNILVDLPVPSISSKAQYGNVIPTILAATYSDFEGIASGVNDPIDDVSDAVHYLAGTNDLTDPDLNQLLYFLGSYKYYAPAMSDAEAAKLSIALQAVASMTGFLSTDGGVIQEGYAKALNNFERGAGAAYFKDQLPHLLATIQYYSIQTNPFGATNAGDATMALLGAIGSAAYYGDGAVKSAYNSNMLDVLSVMRSFAFLGETSLDMKWSTEADRKWILPHTFIALGKISSIATDEAKARFDSSILEVHGKVTQIISVETTETIVTKNYLKSAGRQCEASDPLFGSCVVPPKEEDILTVRHECTDKVVIRAQSSISQATLTQSCADIALQETEFHSFFNTGGVPVTGDQNDVIEVVAFASPEDYEKYAPEFFGISTDNGGMYLEGTPENVGNQARFIAMQCPDSWVGTSCQYIDQIYNLRHEFVHYLDGRYIKAGSYGSFDYNVSWSEGMAEYMANGAEHTRTLNALKGETIPPLYNLLFMSYEYDDLYQWGYFAMRYLGEEHPSEIASITAALQAGDNAAYIEVLKGVAERTEAGFEAFVLANSETVAPAAAVIPAADTIGSCALAQQYVRKVDANKTEYTVTNTTDTPVSLFWIDNNKGTANFAKNYKTLNLGENYTASSWSEGDRLMLTDNAMNCLGVAVMEPVQNSFSIDADLVKDVVPEAIPEQDMLGSCELVRPHLIKDESHAFTITNTTDYPVRLFRVDNLTGKPKYASAATGFDFGYGTLNKGESYTSDIWYGDRRIMLADARLNCLSVGVLNNVTADFIIDETTIANAAAPEVIPAANTIGSCDLMNKHLTGPFESDFSFTNNSDTAVRVYRVDNETGELSESFGFTTLATGETYDSVSTWKWFGNRRAAITNTAGQCLGVAVMTEEGVSNDYEITQDLIGGGTTPVDSDGDGVIDSQDAFPNDPTESVDTDGDGVGDNSDAFPNDGTESVDTDGDGVGNNADAFPNDATETLDSDGDGLGDNADAFPNDATETLDSDGDGVGDNADAYPNDPNNGVVQSCGAATITSGQLTLENEECISGGKGSFYVYVDADNTDLYITTQGGEGDADIYFNADTWATSTNAQSRSELSGNSESLHVVANRGWRYIAIDTGTSYSGVTVKVSLTDPSTAPVEPPVLPPVEPEQPSGLADTCATETVQDYGSISDGVPICVKNGRSSFYINVPAGTQSLTAETGHGVGELELYVGESWPDASSNTGVSANPGTIESVTVNQPKSGWYYISVQSMPSSEDVTLKVTLK</sequence>
<dbReference type="PRINTS" id="PR00931">
    <property type="entry name" value="MICOLLPTASE"/>
</dbReference>
<evidence type="ECO:0000259" key="3">
    <source>
        <dbReference type="Pfam" id="PF04151"/>
    </source>
</evidence>
<dbReference type="GO" id="GO:0004222">
    <property type="term" value="F:metalloendopeptidase activity"/>
    <property type="evidence" value="ECO:0007669"/>
    <property type="project" value="InterPro"/>
</dbReference>
<feature type="compositionally biased region" description="Pro residues" evidence="2">
    <location>
        <begin position="1322"/>
        <end position="1332"/>
    </location>
</feature>
<dbReference type="EMBL" id="CP014782">
    <property type="protein sequence ID" value="AQS37462.1"/>
    <property type="molecule type" value="Genomic_DNA"/>
</dbReference>
<dbReference type="Gene3D" id="4.10.1080.10">
    <property type="entry name" value="TSP type-3 repeat"/>
    <property type="match status" value="2"/>
</dbReference>
<dbReference type="Pfam" id="PF01752">
    <property type="entry name" value="Peptidase_M9"/>
    <property type="match status" value="1"/>
</dbReference>
<protein>
    <submittedName>
        <fullName evidence="4">Putative pre-peptidase</fullName>
    </submittedName>
</protein>
<feature type="active site" evidence="1">
    <location>
        <position position="623"/>
    </location>
</feature>
<dbReference type="STRING" id="225848.Sps_02304"/>
<dbReference type="InterPro" id="IPR007280">
    <property type="entry name" value="Peptidase_C_arc/bac"/>
</dbReference>
<feature type="region of interest" description="Disordered" evidence="2">
    <location>
        <begin position="1090"/>
        <end position="1204"/>
    </location>
</feature>
<dbReference type="GO" id="GO:0005576">
    <property type="term" value="C:extracellular region"/>
    <property type="evidence" value="ECO:0007669"/>
    <property type="project" value="InterPro"/>
</dbReference>
<dbReference type="GO" id="GO:0005509">
    <property type="term" value="F:calcium ion binding"/>
    <property type="evidence" value="ECO:0007669"/>
    <property type="project" value="InterPro"/>
</dbReference>
<name>A0A1S6HPN5_9GAMM</name>
<evidence type="ECO:0000313" key="4">
    <source>
        <dbReference type="EMBL" id="AQS37462.1"/>
    </source>
</evidence>
<reference evidence="4 5" key="1">
    <citation type="submission" date="2016-03" db="EMBL/GenBank/DDBJ databases">
        <title>Complete genome sequence of Shewanella psychrophila WP2, a deep sea bacterium isolated from west Pacific sediment.</title>
        <authorList>
            <person name="Xu G."/>
            <person name="Jian H."/>
        </authorList>
    </citation>
    <scope>NUCLEOTIDE SEQUENCE [LARGE SCALE GENOMIC DNA]</scope>
    <source>
        <strain evidence="4 5">WP2</strain>
    </source>
</reference>
<dbReference type="GO" id="GO:0008270">
    <property type="term" value="F:zinc ion binding"/>
    <property type="evidence" value="ECO:0007669"/>
    <property type="project" value="InterPro"/>
</dbReference>
<feature type="compositionally biased region" description="Low complexity" evidence="2">
    <location>
        <begin position="1194"/>
        <end position="1204"/>
    </location>
</feature>
<dbReference type="SUPFAM" id="SSF103647">
    <property type="entry name" value="TSP type-3 repeat"/>
    <property type="match status" value="1"/>
</dbReference>
<dbReference type="Gene3D" id="2.60.120.380">
    <property type="match status" value="3"/>
</dbReference>
<dbReference type="KEGG" id="spsw:Sps_02304"/>
<keyword evidence="5" id="KW-1185">Reference proteome</keyword>
<accession>A0A1S6HPN5</accession>
<evidence type="ECO:0000313" key="5">
    <source>
        <dbReference type="Proteomes" id="UP000189545"/>
    </source>
</evidence>
<dbReference type="Proteomes" id="UP000189545">
    <property type="component" value="Chromosome"/>
</dbReference>
<evidence type="ECO:0000256" key="2">
    <source>
        <dbReference type="SAM" id="MobiDB-lite"/>
    </source>
</evidence>
<gene>
    <name evidence="4" type="ORF">Sps_02304</name>
</gene>
<organism evidence="4 5">
    <name type="scientific">Shewanella psychrophila</name>
    <dbReference type="NCBI Taxonomy" id="225848"/>
    <lineage>
        <taxon>Bacteria</taxon>
        <taxon>Pseudomonadati</taxon>
        <taxon>Pseudomonadota</taxon>
        <taxon>Gammaproteobacteria</taxon>
        <taxon>Alteromonadales</taxon>
        <taxon>Shewanellaceae</taxon>
        <taxon>Shewanella</taxon>
    </lineage>
</organism>
<dbReference type="InterPro" id="IPR028974">
    <property type="entry name" value="TSP_type-3_rpt"/>
</dbReference>
<dbReference type="InterPro" id="IPR002169">
    <property type="entry name" value="Peptidase_M9A/M9B"/>
</dbReference>
<proteinExistence type="predicted"/>
<dbReference type="Gene3D" id="1.10.390.20">
    <property type="match status" value="1"/>
</dbReference>
<dbReference type="Pfam" id="PF04151">
    <property type="entry name" value="PPC"/>
    <property type="match status" value="1"/>
</dbReference>